<feature type="transmembrane region" description="Helical" evidence="7">
    <location>
        <begin position="167"/>
        <end position="186"/>
    </location>
</feature>
<dbReference type="GO" id="GO:0005886">
    <property type="term" value="C:plasma membrane"/>
    <property type="evidence" value="ECO:0007669"/>
    <property type="project" value="TreeGrafter"/>
</dbReference>
<feature type="transmembrane region" description="Helical" evidence="7">
    <location>
        <begin position="198"/>
        <end position="219"/>
    </location>
</feature>
<dbReference type="STRING" id="1121455.SAMN02745728_00650"/>
<keyword evidence="6 7" id="KW-0472">Membrane</keyword>
<dbReference type="PANTHER" id="PTHR43840">
    <property type="entry name" value="MITOCHONDRIAL METAL TRANSPORTER 1-RELATED"/>
    <property type="match status" value="1"/>
</dbReference>
<dbReference type="GO" id="GO:0006882">
    <property type="term" value="P:intracellular zinc ion homeostasis"/>
    <property type="evidence" value="ECO:0007669"/>
    <property type="project" value="TreeGrafter"/>
</dbReference>
<comment type="subcellular location">
    <subcellularLocation>
        <location evidence="1">Membrane</location>
        <topology evidence="1">Multi-pass membrane protein</topology>
    </subcellularLocation>
</comment>
<dbReference type="InterPro" id="IPR050291">
    <property type="entry name" value="CDF_Transporter"/>
</dbReference>
<evidence type="ECO:0000259" key="8">
    <source>
        <dbReference type="Pfam" id="PF01545"/>
    </source>
</evidence>
<dbReference type="EMBL" id="FRDI01000003">
    <property type="protein sequence ID" value="SHN55255.1"/>
    <property type="molecule type" value="Genomic_DNA"/>
</dbReference>
<evidence type="ECO:0000313" key="10">
    <source>
        <dbReference type="Proteomes" id="UP000186469"/>
    </source>
</evidence>
<evidence type="ECO:0000256" key="4">
    <source>
        <dbReference type="ARBA" id="ARBA00022692"/>
    </source>
</evidence>
<dbReference type="GO" id="GO:0015341">
    <property type="term" value="F:zinc efflux antiporter activity"/>
    <property type="evidence" value="ECO:0007669"/>
    <property type="project" value="TreeGrafter"/>
</dbReference>
<feature type="transmembrane region" description="Helical" evidence="7">
    <location>
        <begin position="28"/>
        <end position="46"/>
    </location>
</feature>
<dbReference type="PANTHER" id="PTHR43840:SF15">
    <property type="entry name" value="MITOCHONDRIAL METAL TRANSPORTER 1-RELATED"/>
    <property type="match status" value="1"/>
</dbReference>
<evidence type="ECO:0000256" key="6">
    <source>
        <dbReference type="ARBA" id="ARBA00023136"/>
    </source>
</evidence>
<dbReference type="InterPro" id="IPR027469">
    <property type="entry name" value="Cation_efflux_TMD_sf"/>
</dbReference>
<dbReference type="OrthoDB" id="2388015at2"/>
<name>A0A1M7SA13_9BACT</name>
<reference evidence="9 10" key="1">
    <citation type="submission" date="2016-12" db="EMBL/GenBank/DDBJ databases">
        <authorList>
            <person name="Song W.-J."/>
            <person name="Kurnit D.M."/>
        </authorList>
    </citation>
    <scope>NUCLEOTIDE SEQUENCE [LARGE SCALE GENOMIC DNA]</scope>
    <source>
        <strain evidence="9 10">DSM 11393</strain>
    </source>
</reference>
<protein>
    <submittedName>
        <fullName evidence="9">Cation diffusion facilitator family transporter</fullName>
    </submittedName>
</protein>
<dbReference type="AlphaFoldDB" id="A0A1M7SA13"/>
<comment type="similarity">
    <text evidence="2">Belongs to the cation diffusion facilitator (CDF) transporter (TC 2.A.4) family.</text>
</comment>
<sequence>MPNSQTSTQIAQLPKAEVQRIEQRTLKISLYTLVFLAVGSLVYGVYIKSSVVVLNGVYSMVSLAGSWLNLFGARIVTRPEDNRFQYGYAHIEPLIHSANALILLIICLYAFVSGIGGIRAGGGKTDTDLVIGFTIVTGLICFAIWFYEVIVSKQINSQFVRNDAKEWFMDFVFSFITFIGFAFVFVLNEPFLSLWERYADSAMVAVISLCLLPLPIRVLKRNIPEILLITHSEDVIFKKVNAAMLEISTRYKLLKYTTHVVKVGQSYFVEVNILVEPDCDLQTIAQQDALREEIWKACDKPLEELWLSVCITADKRWN</sequence>
<dbReference type="InterPro" id="IPR058533">
    <property type="entry name" value="Cation_efflux_TM"/>
</dbReference>
<dbReference type="GO" id="GO:0015086">
    <property type="term" value="F:cadmium ion transmembrane transporter activity"/>
    <property type="evidence" value="ECO:0007669"/>
    <property type="project" value="TreeGrafter"/>
</dbReference>
<evidence type="ECO:0000256" key="5">
    <source>
        <dbReference type="ARBA" id="ARBA00022989"/>
    </source>
</evidence>
<evidence type="ECO:0000256" key="1">
    <source>
        <dbReference type="ARBA" id="ARBA00004141"/>
    </source>
</evidence>
<feature type="transmembrane region" description="Helical" evidence="7">
    <location>
        <begin position="129"/>
        <end position="147"/>
    </location>
</feature>
<dbReference type="NCBIfam" id="TIGR01297">
    <property type="entry name" value="CDF"/>
    <property type="match status" value="1"/>
</dbReference>
<evidence type="ECO:0000313" key="9">
    <source>
        <dbReference type="EMBL" id="SHN55255.1"/>
    </source>
</evidence>
<dbReference type="SUPFAM" id="SSF161111">
    <property type="entry name" value="Cation efflux protein transmembrane domain-like"/>
    <property type="match status" value="1"/>
</dbReference>
<keyword evidence="3" id="KW-0813">Transport</keyword>
<dbReference type="Gene3D" id="1.20.1510.10">
    <property type="entry name" value="Cation efflux protein transmembrane domain"/>
    <property type="match status" value="1"/>
</dbReference>
<dbReference type="Proteomes" id="UP000186469">
    <property type="component" value="Unassembled WGS sequence"/>
</dbReference>
<evidence type="ECO:0000256" key="7">
    <source>
        <dbReference type="SAM" id="Phobius"/>
    </source>
</evidence>
<dbReference type="GO" id="GO:0015093">
    <property type="term" value="F:ferrous iron transmembrane transporter activity"/>
    <property type="evidence" value="ECO:0007669"/>
    <property type="project" value="TreeGrafter"/>
</dbReference>
<dbReference type="Pfam" id="PF01545">
    <property type="entry name" value="Cation_efflux"/>
    <property type="match status" value="1"/>
</dbReference>
<keyword evidence="4 7" id="KW-0812">Transmembrane</keyword>
<organism evidence="9 10">
    <name type="scientific">Desulfovibrio litoralis DSM 11393</name>
    <dbReference type="NCBI Taxonomy" id="1121455"/>
    <lineage>
        <taxon>Bacteria</taxon>
        <taxon>Pseudomonadati</taxon>
        <taxon>Thermodesulfobacteriota</taxon>
        <taxon>Desulfovibrionia</taxon>
        <taxon>Desulfovibrionales</taxon>
        <taxon>Desulfovibrionaceae</taxon>
        <taxon>Desulfovibrio</taxon>
    </lineage>
</organism>
<gene>
    <name evidence="9" type="ORF">SAMN02745728_00650</name>
</gene>
<accession>A0A1M7SA13</accession>
<keyword evidence="5 7" id="KW-1133">Transmembrane helix</keyword>
<feature type="transmembrane region" description="Helical" evidence="7">
    <location>
        <begin position="94"/>
        <end position="117"/>
    </location>
</feature>
<feature type="transmembrane region" description="Helical" evidence="7">
    <location>
        <begin position="52"/>
        <end position="73"/>
    </location>
</feature>
<feature type="domain" description="Cation efflux protein transmembrane" evidence="8">
    <location>
        <begin position="27"/>
        <end position="227"/>
    </location>
</feature>
<evidence type="ECO:0000256" key="3">
    <source>
        <dbReference type="ARBA" id="ARBA00022448"/>
    </source>
</evidence>
<keyword evidence="10" id="KW-1185">Reference proteome</keyword>
<proteinExistence type="inferred from homology"/>
<dbReference type="RefSeq" id="WP_072696345.1">
    <property type="nucleotide sequence ID" value="NZ_FRDI01000003.1"/>
</dbReference>
<dbReference type="InterPro" id="IPR002524">
    <property type="entry name" value="Cation_efflux"/>
</dbReference>
<evidence type="ECO:0000256" key="2">
    <source>
        <dbReference type="ARBA" id="ARBA00008114"/>
    </source>
</evidence>